<evidence type="ECO:0000313" key="3">
    <source>
        <dbReference type="Proteomes" id="UP000681425"/>
    </source>
</evidence>
<sequence>MDMVTKAALRGSAGLLLSTVLMCNSAHAEAQETPRSVEAPPILSTPDGVDEIVVTANRRAENQQEVPISIAAFSGETLKSQGVVNVVDLPQLTPGLGFTRTLVGTNAFLRGVGTTSAGYST</sequence>
<evidence type="ECO:0000313" key="2">
    <source>
        <dbReference type="EMBL" id="QUT05618.1"/>
    </source>
</evidence>
<protein>
    <submittedName>
        <fullName evidence="2">TonB-dependent receptor</fullName>
    </submittedName>
</protein>
<accession>A0A975K6C5</accession>
<feature type="signal peptide" evidence="1">
    <location>
        <begin position="1"/>
        <end position="30"/>
    </location>
</feature>
<dbReference type="InterPro" id="IPR037066">
    <property type="entry name" value="Plug_dom_sf"/>
</dbReference>
<dbReference type="KEGG" id="spph:KFK14_22125"/>
<keyword evidence="2" id="KW-0675">Receptor</keyword>
<keyword evidence="3" id="KW-1185">Reference proteome</keyword>
<dbReference type="Gene3D" id="2.170.130.10">
    <property type="entry name" value="TonB-dependent receptor, plug domain"/>
    <property type="match status" value="1"/>
</dbReference>
<dbReference type="AlphaFoldDB" id="A0A975K6C5"/>
<gene>
    <name evidence="2" type="ORF">KFK14_22125</name>
</gene>
<evidence type="ECO:0000256" key="1">
    <source>
        <dbReference type="SAM" id="SignalP"/>
    </source>
</evidence>
<dbReference type="RefSeq" id="WP_212609147.1">
    <property type="nucleotide sequence ID" value="NZ_CP073910.1"/>
</dbReference>
<dbReference type="SUPFAM" id="SSF56935">
    <property type="entry name" value="Porins"/>
    <property type="match status" value="1"/>
</dbReference>
<name>A0A975K6C5_9SPHN</name>
<reference evidence="2" key="1">
    <citation type="submission" date="2021-04" db="EMBL/GenBank/DDBJ databases">
        <title>Isolation of p-tert-butylphenol degrading bacteria Sphingobium phenoxybenzoativorans Tas13 from active sludge.</title>
        <authorList>
            <person name="Li Y."/>
        </authorList>
    </citation>
    <scope>NUCLEOTIDE SEQUENCE</scope>
    <source>
        <strain evidence="2">Tas13</strain>
    </source>
</reference>
<proteinExistence type="predicted"/>
<dbReference type="EMBL" id="CP073910">
    <property type="protein sequence ID" value="QUT05618.1"/>
    <property type="molecule type" value="Genomic_DNA"/>
</dbReference>
<feature type="chain" id="PRO_5037064063" evidence="1">
    <location>
        <begin position="31"/>
        <end position="121"/>
    </location>
</feature>
<organism evidence="2 3">
    <name type="scientific">Sphingobium phenoxybenzoativorans</name>
    <dbReference type="NCBI Taxonomy" id="1592790"/>
    <lineage>
        <taxon>Bacteria</taxon>
        <taxon>Pseudomonadati</taxon>
        <taxon>Pseudomonadota</taxon>
        <taxon>Alphaproteobacteria</taxon>
        <taxon>Sphingomonadales</taxon>
        <taxon>Sphingomonadaceae</taxon>
        <taxon>Sphingobium</taxon>
    </lineage>
</organism>
<keyword evidence="1" id="KW-0732">Signal</keyword>
<dbReference type="Proteomes" id="UP000681425">
    <property type="component" value="Chromosome"/>
</dbReference>